<dbReference type="AlphaFoldDB" id="A0A2T2N160"/>
<evidence type="ECO:0000313" key="1">
    <source>
        <dbReference type="EMBL" id="PSN59170.1"/>
    </source>
</evidence>
<dbReference type="STRING" id="1448308.A0A2T2N160"/>
<protein>
    <submittedName>
        <fullName evidence="1">Uncharacterized protein</fullName>
    </submittedName>
</protein>
<proteinExistence type="predicted"/>
<gene>
    <name evidence="1" type="ORF">BS50DRAFT_580186</name>
</gene>
<dbReference type="Proteomes" id="UP000240883">
    <property type="component" value="Unassembled WGS sequence"/>
</dbReference>
<dbReference type="EMBL" id="KZ678163">
    <property type="protein sequence ID" value="PSN59170.1"/>
    <property type="molecule type" value="Genomic_DNA"/>
</dbReference>
<keyword evidence="2" id="KW-1185">Reference proteome</keyword>
<name>A0A2T2N160_CORCC</name>
<sequence length="228" mass="23744">MQRKTLGEMLRRSGSEDIPPCDYSFPSNATQMVSLLSAFKSAEAGVHISLAESLLEGDASAAIALSSMAGVAARQGALLRIHANSNASFASFETPLSATWAYNLALGFVQPGSCPAELPIPTLPVLYLNNATAGFARPGSSVPFAWGDAGKAAASRAGKPLFIGWVNQVDAPMYTPLTWDHDGFGVTRVPTDLSGTAFAVLTTQTGLTSVDELTRATLAGPVIVCLVQ</sequence>
<organism evidence="1 2">
    <name type="scientific">Corynespora cassiicola Philippines</name>
    <dbReference type="NCBI Taxonomy" id="1448308"/>
    <lineage>
        <taxon>Eukaryota</taxon>
        <taxon>Fungi</taxon>
        <taxon>Dikarya</taxon>
        <taxon>Ascomycota</taxon>
        <taxon>Pezizomycotina</taxon>
        <taxon>Dothideomycetes</taxon>
        <taxon>Pleosporomycetidae</taxon>
        <taxon>Pleosporales</taxon>
        <taxon>Corynesporascaceae</taxon>
        <taxon>Corynespora</taxon>
    </lineage>
</organism>
<accession>A0A2T2N160</accession>
<dbReference type="OrthoDB" id="1001765at2759"/>
<reference evidence="1 2" key="1">
    <citation type="journal article" date="2018" name="Front. Microbiol.">
        <title>Genome-Wide Analysis of Corynespora cassiicola Leaf Fall Disease Putative Effectors.</title>
        <authorList>
            <person name="Lopez D."/>
            <person name="Ribeiro S."/>
            <person name="Label P."/>
            <person name="Fumanal B."/>
            <person name="Venisse J.S."/>
            <person name="Kohler A."/>
            <person name="de Oliveira R.R."/>
            <person name="Labutti K."/>
            <person name="Lipzen A."/>
            <person name="Lail K."/>
            <person name="Bauer D."/>
            <person name="Ohm R.A."/>
            <person name="Barry K.W."/>
            <person name="Spatafora J."/>
            <person name="Grigoriev I.V."/>
            <person name="Martin F.M."/>
            <person name="Pujade-Renaud V."/>
        </authorList>
    </citation>
    <scope>NUCLEOTIDE SEQUENCE [LARGE SCALE GENOMIC DNA]</scope>
    <source>
        <strain evidence="1 2">Philippines</strain>
    </source>
</reference>
<evidence type="ECO:0000313" key="2">
    <source>
        <dbReference type="Proteomes" id="UP000240883"/>
    </source>
</evidence>